<dbReference type="InterPro" id="IPR030381">
    <property type="entry name" value="G_DYNAMIN_dom"/>
</dbReference>
<sequence>MEELIPIASKLQDVLGALGQNTNLDLPQIVVVGGQSSGKSSVLESIVGRSFLPRGTGIVTRRPLILQLFNTGGDSDETANDEEEGGERKIASEDDSVTLRRKQRDRATSSDQQEEWGEFLHQPGKRYTDFSHIREEIKRDTDRLTGRAKGVSSSPIHLKIYSPRVLTLTMVDLPETKQGLIATIRTDTITPGLTKVAVEGQPEDIAEQIWDMNVQFGSNPNAILLAVTGANTDLASSDALKLARELDPRGERTIGVLTKLDLMDPGTDASEILQNKVIPLRRGYVAVVNRGQRDVDADLSIRNGLRNEERFFRTHPVYSRDRSIAGKCGTMNLARNLNGILIHHIRECLPELKIRIANMMGDVQDELDALGVDGGGEENGALGGKLLGLLSKFSANFAAMIDGRASNTNQHHDGMPVGNGGINMGMDNMSLGRSYNNASNSTAIGTNADELYGGARISFIFHQVFARSLNSVGAFDGLSEDEIRTTIGNANGTRPALFVPEISFDILVRRQIRRLEQPGVQCVDLVYDELQRIAHQSEPTELTRYPNLRDRMLDVVGALLKRSVGPTQMWVSNLVRIELSYINTNHPDFIGGSRAVAKLMEKMAHEKEMAAKAAMNASNSVSVHSSHPQHHHSANKDGTMMTPVKERPNSPEEVGATPLSSSSLEKYMVADDGYTSQHGAPPQHVVVDRSNSNTGMDSGGGIMNFIFRGNHASSSSNAGSGAIHQSNQWNNNRGKSTSRPAGPPAIVQLPQVPDTMRQTDAPPSDREKVETEIIKSLIDSYFSIVRKNYIDMVPKTIMYFLVNHVKDEMQNELVSELYREAEVGFLMKEAEDIAIRRRTCIEMRDLLEKALEIVNEVRDFNTFSK</sequence>
<reference evidence="7 8" key="1">
    <citation type="journal article" date="2020" name="G3 (Bethesda)">
        <title>Improved Reference Genome for Cyclotella cryptica CCMP332, a Model for Cell Wall Morphogenesis, Salinity Adaptation, and Lipid Production in Diatoms (Bacillariophyta).</title>
        <authorList>
            <person name="Roberts W.R."/>
            <person name="Downey K.M."/>
            <person name="Ruck E.C."/>
            <person name="Traller J.C."/>
            <person name="Alverson A.J."/>
        </authorList>
    </citation>
    <scope>NUCLEOTIDE SEQUENCE [LARGE SCALE GENOMIC DNA]</scope>
    <source>
        <strain evidence="7 8">CCMP332</strain>
    </source>
</reference>
<evidence type="ECO:0000256" key="4">
    <source>
        <dbReference type="SAM" id="MobiDB-lite"/>
    </source>
</evidence>
<dbReference type="Pfam" id="PF02212">
    <property type="entry name" value="GED"/>
    <property type="match status" value="1"/>
</dbReference>
<dbReference type="InterPro" id="IPR003130">
    <property type="entry name" value="GED"/>
</dbReference>
<dbReference type="Gene3D" id="3.40.50.300">
    <property type="entry name" value="P-loop containing nucleotide triphosphate hydrolases"/>
    <property type="match status" value="1"/>
</dbReference>
<dbReference type="Proteomes" id="UP001516023">
    <property type="component" value="Unassembled WGS sequence"/>
</dbReference>
<dbReference type="PANTHER" id="PTHR11566:SF21">
    <property type="entry name" value="DYNAMIN RELATED PROTEIN 1, ISOFORM A"/>
    <property type="match status" value="1"/>
</dbReference>
<keyword evidence="2 3" id="KW-0342">GTP-binding</keyword>
<dbReference type="AlphaFoldDB" id="A0ABD3NUT6"/>
<dbReference type="EMBL" id="JABMIG020000385">
    <property type="protein sequence ID" value="KAL3779554.1"/>
    <property type="molecule type" value="Genomic_DNA"/>
</dbReference>
<name>A0ABD3NUT6_9STRA</name>
<dbReference type="Gene3D" id="1.20.120.1240">
    <property type="entry name" value="Dynamin, middle domain"/>
    <property type="match status" value="2"/>
</dbReference>
<dbReference type="InterPro" id="IPR022812">
    <property type="entry name" value="Dynamin"/>
</dbReference>
<comment type="caution">
    <text evidence="7">The sequence shown here is derived from an EMBL/GenBank/DDBJ whole genome shotgun (WGS) entry which is preliminary data.</text>
</comment>
<feature type="compositionally biased region" description="Acidic residues" evidence="4">
    <location>
        <begin position="74"/>
        <end position="85"/>
    </location>
</feature>
<proteinExistence type="inferred from homology"/>
<dbReference type="InterPro" id="IPR000375">
    <property type="entry name" value="Dynamin_stalk"/>
</dbReference>
<keyword evidence="8" id="KW-1185">Reference proteome</keyword>
<dbReference type="SMART" id="SM00302">
    <property type="entry name" value="GED"/>
    <property type="match status" value="1"/>
</dbReference>
<dbReference type="Pfam" id="PF01031">
    <property type="entry name" value="Dynamin_M"/>
    <property type="match status" value="1"/>
</dbReference>
<dbReference type="PROSITE" id="PS51718">
    <property type="entry name" value="G_DYNAMIN_2"/>
    <property type="match status" value="1"/>
</dbReference>
<feature type="domain" description="GED" evidence="5">
    <location>
        <begin position="771"/>
        <end position="862"/>
    </location>
</feature>
<dbReference type="PRINTS" id="PR00195">
    <property type="entry name" value="DYNAMIN"/>
</dbReference>
<accession>A0ABD3NUT6</accession>
<evidence type="ECO:0000256" key="2">
    <source>
        <dbReference type="ARBA" id="ARBA00023134"/>
    </source>
</evidence>
<dbReference type="PANTHER" id="PTHR11566">
    <property type="entry name" value="DYNAMIN"/>
    <property type="match status" value="1"/>
</dbReference>
<feature type="region of interest" description="Disordered" evidence="4">
    <location>
        <begin position="70"/>
        <end position="116"/>
    </location>
</feature>
<dbReference type="PROSITE" id="PS51388">
    <property type="entry name" value="GED"/>
    <property type="match status" value="1"/>
</dbReference>
<evidence type="ECO:0008006" key="9">
    <source>
        <dbReference type="Google" id="ProtNLM"/>
    </source>
</evidence>
<dbReference type="Pfam" id="PF00350">
    <property type="entry name" value="Dynamin_N"/>
    <property type="match status" value="1"/>
</dbReference>
<feature type="region of interest" description="Disordered" evidence="4">
    <location>
        <begin position="713"/>
        <end position="748"/>
    </location>
</feature>
<feature type="region of interest" description="Disordered" evidence="4">
    <location>
        <begin position="621"/>
        <end position="662"/>
    </location>
</feature>
<protein>
    <recommendedName>
        <fullName evidence="9">Dynamin GTPase</fullName>
    </recommendedName>
</protein>
<dbReference type="SUPFAM" id="SSF52540">
    <property type="entry name" value="P-loop containing nucleoside triphosphate hydrolases"/>
    <property type="match status" value="1"/>
</dbReference>
<evidence type="ECO:0000313" key="8">
    <source>
        <dbReference type="Proteomes" id="UP001516023"/>
    </source>
</evidence>
<dbReference type="InterPro" id="IPR027417">
    <property type="entry name" value="P-loop_NTPase"/>
</dbReference>
<dbReference type="CDD" id="cd08771">
    <property type="entry name" value="DLP_1"/>
    <property type="match status" value="1"/>
</dbReference>
<evidence type="ECO:0000259" key="5">
    <source>
        <dbReference type="PROSITE" id="PS51388"/>
    </source>
</evidence>
<comment type="similarity">
    <text evidence="3">Belongs to the TRAFAC class dynamin-like GTPase superfamily. Dynamin/Fzo/YdjA family.</text>
</comment>
<evidence type="ECO:0000256" key="3">
    <source>
        <dbReference type="RuleBase" id="RU003932"/>
    </source>
</evidence>
<dbReference type="InterPro" id="IPR019762">
    <property type="entry name" value="Dynamin_GTPase_CS"/>
</dbReference>
<evidence type="ECO:0000256" key="1">
    <source>
        <dbReference type="ARBA" id="ARBA00022741"/>
    </source>
</evidence>
<feature type="domain" description="Dynamin-type G" evidence="6">
    <location>
        <begin position="23"/>
        <end position="350"/>
    </location>
</feature>
<dbReference type="InterPro" id="IPR045063">
    <property type="entry name" value="Dynamin_N"/>
</dbReference>
<dbReference type="SMART" id="SM00053">
    <property type="entry name" value="DYNc"/>
    <property type="match status" value="1"/>
</dbReference>
<organism evidence="7 8">
    <name type="scientific">Cyclotella cryptica</name>
    <dbReference type="NCBI Taxonomy" id="29204"/>
    <lineage>
        <taxon>Eukaryota</taxon>
        <taxon>Sar</taxon>
        <taxon>Stramenopiles</taxon>
        <taxon>Ochrophyta</taxon>
        <taxon>Bacillariophyta</taxon>
        <taxon>Coscinodiscophyceae</taxon>
        <taxon>Thalassiosirophycidae</taxon>
        <taxon>Stephanodiscales</taxon>
        <taxon>Stephanodiscaceae</taxon>
        <taxon>Cyclotella</taxon>
    </lineage>
</organism>
<evidence type="ECO:0000313" key="7">
    <source>
        <dbReference type="EMBL" id="KAL3779554.1"/>
    </source>
</evidence>
<feature type="compositionally biased region" description="Low complexity" evidence="4">
    <location>
        <begin position="713"/>
        <end position="722"/>
    </location>
</feature>
<evidence type="ECO:0000259" key="6">
    <source>
        <dbReference type="PROSITE" id="PS51718"/>
    </source>
</evidence>
<keyword evidence="1 3" id="KW-0547">Nucleotide-binding</keyword>
<gene>
    <name evidence="7" type="ORF">HJC23_009606</name>
</gene>
<dbReference type="PROSITE" id="PS00410">
    <property type="entry name" value="G_DYNAMIN_1"/>
    <property type="match status" value="1"/>
</dbReference>
<feature type="compositionally biased region" description="Polar residues" evidence="4">
    <location>
        <begin position="723"/>
        <end position="739"/>
    </location>
</feature>
<dbReference type="InterPro" id="IPR020850">
    <property type="entry name" value="GED_dom"/>
</dbReference>
<dbReference type="InterPro" id="IPR001401">
    <property type="entry name" value="Dynamin_GTPase"/>
</dbReference>
<dbReference type="GO" id="GO:0005525">
    <property type="term" value="F:GTP binding"/>
    <property type="evidence" value="ECO:0007669"/>
    <property type="project" value="UniProtKB-KW"/>
</dbReference>